<organism evidence="1 2">
    <name type="scientific">Autumnicola edwardsiae</name>
    <dbReference type="NCBI Taxonomy" id="3075594"/>
    <lineage>
        <taxon>Bacteria</taxon>
        <taxon>Pseudomonadati</taxon>
        <taxon>Bacteroidota</taxon>
        <taxon>Flavobacteriia</taxon>
        <taxon>Flavobacteriales</taxon>
        <taxon>Flavobacteriaceae</taxon>
        <taxon>Autumnicola</taxon>
    </lineage>
</organism>
<proteinExistence type="predicted"/>
<name>A0ABU3D077_9FLAO</name>
<dbReference type="Proteomes" id="UP001248819">
    <property type="component" value="Unassembled WGS sequence"/>
</dbReference>
<feature type="non-terminal residue" evidence="1">
    <location>
        <position position="88"/>
    </location>
</feature>
<evidence type="ECO:0000313" key="2">
    <source>
        <dbReference type="Proteomes" id="UP001248819"/>
    </source>
</evidence>
<accession>A0ABU3D077</accession>
<protein>
    <submittedName>
        <fullName evidence="1">Uncharacterized protein</fullName>
    </submittedName>
</protein>
<evidence type="ECO:0000313" key="1">
    <source>
        <dbReference type="EMBL" id="MDT0652025.1"/>
    </source>
</evidence>
<dbReference type="RefSeq" id="WP_311486086.1">
    <property type="nucleotide sequence ID" value="NZ_JAVRHP010000345.1"/>
</dbReference>
<gene>
    <name evidence="1" type="ORF">RM529_17940</name>
</gene>
<comment type="caution">
    <text evidence="1">The sequence shown here is derived from an EMBL/GenBank/DDBJ whole genome shotgun (WGS) entry which is preliminary data.</text>
</comment>
<sequence length="88" mass="9413">NQVDSLIVTRSGSEGSVQSLNLEGDRLSITGGNTISLGELSGGFSGDYIDLENKPELFSGDFNDLANTPDFFSGDFEDLTGMPQLYTK</sequence>
<keyword evidence="2" id="KW-1185">Reference proteome</keyword>
<feature type="non-terminal residue" evidence="1">
    <location>
        <position position="1"/>
    </location>
</feature>
<reference evidence="1 2" key="1">
    <citation type="submission" date="2023-09" db="EMBL/GenBank/DDBJ databases">
        <authorList>
            <person name="Rey-Velasco X."/>
        </authorList>
    </citation>
    <scope>NUCLEOTIDE SEQUENCE [LARGE SCALE GENOMIC DNA]</scope>
    <source>
        <strain evidence="1 2">F297</strain>
    </source>
</reference>
<dbReference type="EMBL" id="JAVRHP010000345">
    <property type="protein sequence ID" value="MDT0652025.1"/>
    <property type="molecule type" value="Genomic_DNA"/>
</dbReference>